<dbReference type="InterPro" id="IPR052342">
    <property type="entry name" value="MCH/BMMD"/>
</dbReference>
<gene>
    <name evidence="2" type="ORF">PCE31106_02311</name>
</gene>
<dbReference type="AlphaFoldDB" id="A0A5E4UY12"/>
<dbReference type="RefSeq" id="WP_150563333.1">
    <property type="nucleotide sequence ID" value="NZ_CABPSL010000007.1"/>
</dbReference>
<evidence type="ECO:0000313" key="3">
    <source>
        <dbReference type="Proteomes" id="UP000384354"/>
    </source>
</evidence>
<accession>A0A5E4UY12</accession>
<name>A0A5E4UY12_9BURK</name>
<dbReference type="SUPFAM" id="SSF54637">
    <property type="entry name" value="Thioesterase/thiol ester dehydrase-isomerase"/>
    <property type="match status" value="1"/>
</dbReference>
<dbReference type="InterPro" id="IPR029069">
    <property type="entry name" value="HotDog_dom_sf"/>
</dbReference>
<evidence type="ECO:0000313" key="2">
    <source>
        <dbReference type="EMBL" id="VVE04796.1"/>
    </source>
</evidence>
<sequence length="151" mass="16607">MNFLDKYFDEIEVGERFVTRGRTITETDIVQWCALTGDWYVLHTNAHYAQGTRFGQRIAPGLLVHAVAAGLGVPPDAPAIVANYGTDALRFVAPTFIGDTIRLESEVIGKGDKRPGKDGVLKLGWNVFNQNNELLLKTDIQILMSCRGSGN</sequence>
<dbReference type="InterPro" id="IPR002539">
    <property type="entry name" value="MaoC-like_dom"/>
</dbReference>
<dbReference type="Gene3D" id="3.10.129.10">
    <property type="entry name" value="Hotdog Thioesterase"/>
    <property type="match status" value="1"/>
</dbReference>
<proteinExistence type="predicted"/>
<feature type="domain" description="MaoC-like" evidence="1">
    <location>
        <begin position="13"/>
        <end position="119"/>
    </location>
</feature>
<evidence type="ECO:0000259" key="1">
    <source>
        <dbReference type="Pfam" id="PF01575"/>
    </source>
</evidence>
<dbReference type="PANTHER" id="PTHR43664">
    <property type="entry name" value="MONOAMINE OXIDASE-RELATED"/>
    <property type="match status" value="1"/>
</dbReference>
<protein>
    <submittedName>
        <fullName evidence="2">Dehydratase</fullName>
    </submittedName>
</protein>
<dbReference type="OrthoDB" id="6703795at2"/>
<reference evidence="2 3" key="1">
    <citation type="submission" date="2019-08" db="EMBL/GenBank/DDBJ databases">
        <authorList>
            <person name="Peeters C."/>
        </authorList>
    </citation>
    <scope>NUCLEOTIDE SEQUENCE [LARGE SCALE GENOMIC DNA]</scope>
    <source>
        <strain evidence="2 3">LMG 31106</strain>
    </source>
</reference>
<organism evidence="2 3">
    <name type="scientific">Pandoraea cepalis</name>
    <dbReference type="NCBI Taxonomy" id="2508294"/>
    <lineage>
        <taxon>Bacteria</taxon>
        <taxon>Pseudomonadati</taxon>
        <taxon>Pseudomonadota</taxon>
        <taxon>Betaproteobacteria</taxon>
        <taxon>Burkholderiales</taxon>
        <taxon>Burkholderiaceae</taxon>
        <taxon>Pandoraea</taxon>
    </lineage>
</organism>
<dbReference type="EMBL" id="CABPSL010000007">
    <property type="protein sequence ID" value="VVE04796.1"/>
    <property type="molecule type" value="Genomic_DNA"/>
</dbReference>
<dbReference type="Proteomes" id="UP000384354">
    <property type="component" value="Unassembled WGS sequence"/>
</dbReference>
<dbReference type="Pfam" id="PF01575">
    <property type="entry name" value="MaoC_dehydratas"/>
    <property type="match status" value="1"/>
</dbReference>
<dbReference type="PANTHER" id="PTHR43664:SF1">
    <property type="entry name" value="BETA-METHYLMALYL-COA DEHYDRATASE"/>
    <property type="match status" value="1"/>
</dbReference>